<evidence type="ECO:0000313" key="5">
    <source>
        <dbReference type="Proteomes" id="UP000663870"/>
    </source>
</evidence>
<organism evidence="4 5">
    <name type="scientific">Rotaria sordida</name>
    <dbReference type="NCBI Taxonomy" id="392033"/>
    <lineage>
        <taxon>Eukaryota</taxon>
        <taxon>Metazoa</taxon>
        <taxon>Spiralia</taxon>
        <taxon>Gnathifera</taxon>
        <taxon>Rotifera</taxon>
        <taxon>Eurotatoria</taxon>
        <taxon>Bdelloidea</taxon>
        <taxon>Philodinida</taxon>
        <taxon>Philodinidae</taxon>
        <taxon>Rotaria</taxon>
    </lineage>
</organism>
<dbReference type="EMBL" id="CAJNOL010000146">
    <property type="protein sequence ID" value="CAF0884652.1"/>
    <property type="molecule type" value="Genomic_DNA"/>
</dbReference>
<dbReference type="Proteomes" id="UP000663854">
    <property type="component" value="Unassembled WGS sequence"/>
</dbReference>
<feature type="region of interest" description="Disordered" evidence="1">
    <location>
        <begin position="142"/>
        <end position="165"/>
    </location>
</feature>
<dbReference type="Proteomes" id="UP000663870">
    <property type="component" value="Unassembled WGS sequence"/>
</dbReference>
<evidence type="ECO:0000313" key="2">
    <source>
        <dbReference type="EMBL" id="CAF0862784.1"/>
    </source>
</evidence>
<comment type="caution">
    <text evidence="4">The sequence shown here is derived from an EMBL/GenBank/DDBJ whole genome shotgun (WGS) entry which is preliminary data.</text>
</comment>
<feature type="compositionally biased region" description="Basic residues" evidence="1">
    <location>
        <begin position="148"/>
        <end position="159"/>
    </location>
</feature>
<keyword evidence="5" id="KW-1185">Reference proteome</keyword>
<dbReference type="EMBL" id="CAJNOH010000095">
    <property type="protein sequence ID" value="CAF0862784.1"/>
    <property type="molecule type" value="Genomic_DNA"/>
</dbReference>
<gene>
    <name evidence="3" type="ORF">JXQ802_LOCUS8335</name>
    <name evidence="4" type="ORF">JXQ802_LOCUS8370</name>
    <name evidence="2" type="ORF">PYM288_LOCUS7644</name>
</gene>
<evidence type="ECO:0000313" key="4">
    <source>
        <dbReference type="EMBL" id="CAF0885343.1"/>
    </source>
</evidence>
<sequence length="351" mass="40917">MSTETIPYQLDKFSETSAVVGIGKTREEYLKLFSRACISPENDRPYSNPMSGFYDALNTSTSLILLNQRFKYSHLREQILLEELSNSSRKEFDYESIFEVEQPKSKHTKKIRSSSIGQTKYWHDRRCTSSCLTSHSTDISHVESNRIKQSRKAHKKPRRSVSVNRCSSTRIFKQDTSHEEPQPDPSFTESVYQYYQDVIEKSQQSEFNLQQYSIKESCNQRLKTTGIRRKLPLTKGQQLSLLEKYHIYDINDIKVRRSHSYSQTLTDRLKADFNCKPKFRLNDVHDYSKYAKFLQIPRSLSPGSSIRSADNKKQLTNNNIHKSFTTSNNKNPVTILHHQEPKQISTLPIQN</sequence>
<evidence type="ECO:0000256" key="1">
    <source>
        <dbReference type="SAM" id="MobiDB-lite"/>
    </source>
</evidence>
<name>A0A813YJ87_9BILA</name>
<evidence type="ECO:0000313" key="3">
    <source>
        <dbReference type="EMBL" id="CAF0884652.1"/>
    </source>
</evidence>
<dbReference type="AlphaFoldDB" id="A0A813YJ87"/>
<dbReference type="EMBL" id="CAJNOL010000147">
    <property type="protein sequence ID" value="CAF0885343.1"/>
    <property type="molecule type" value="Genomic_DNA"/>
</dbReference>
<accession>A0A813YJ87</accession>
<proteinExistence type="predicted"/>
<protein>
    <submittedName>
        <fullName evidence="4">Uncharacterized protein</fullName>
    </submittedName>
</protein>
<reference evidence="4" key="1">
    <citation type="submission" date="2021-02" db="EMBL/GenBank/DDBJ databases">
        <authorList>
            <person name="Nowell W R."/>
        </authorList>
    </citation>
    <scope>NUCLEOTIDE SEQUENCE</scope>
</reference>